<sequence length="556" mass="63201">MEENTEVLYNPINVMSRIRKSFRSMIGLHDVRSDNVNSTVSEQKGMIWAICLPSNCTDEDVKKVFNRIFGTESVRCQIKDDLSPPLTNGAIATIVVLAAFSGLLVVSTAMDLYFQLKHTEPSNGILVAFSVLSNGRKLFRINKNSNELTCLNGIRFFSMLWWTETLRSMAIVSGTMSVDSFLLLGGALLVYSYFKAKHQGLKFNIYQFYIHRYLRLTPALAALILVITTLAPYMGTGPLWDNVTTTLVKPCQRYWWTTLLYIQNYANEDFVLCLGHSWYLSVDMQLYIVSPLILIPLWRYSKIGVGVIITCIIVFIAVPFSIAYVTQIPALVTNLYALDSYMDYTRYYYIKTHARPAPWFIGLLLGYLLAKVKFQNGLKTLKLKKVAVIISWAVCITVTLTCVFGGHSTLTGPEFDLLGNTFYIGFVRPTWALCLAFVIFFCVTGNGVSLNVFIFHIVLSDLKKENILGPIDWFLSWPIYQVLNRFTYSVYLLHYPLLVMLAYSKKAGDYFDEMSAVYSFWGITMFSFGASILWVLAFESPVVAIEKFIFKATKKR</sequence>
<feature type="transmembrane region" description="Helical" evidence="1">
    <location>
        <begin position="430"/>
        <end position="459"/>
    </location>
</feature>
<keyword evidence="4" id="KW-1185">Reference proteome</keyword>
<evidence type="ECO:0000259" key="2">
    <source>
        <dbReference type="Pfam" id="PF01757"/>
    </source>
</evidence>
<feature type="transmembrane region" description="Helical" evidence="1">
    <location>
        <begin position="516"/>
        <end position="538"/>
    </location>
</feature>
<keyword evidence="1" id="KW-1133">Transmembrane helix</keyword>
<feature type="transmembrane region" description="Helical" evidence="1">
    <location>
        <begin position="305"/>
        <end position="337"/>
    </location>
</feature>
<dbReference type="PANTHER" id="PTHR11161:SF0">
    <property type="entry name" value="O-ACYLTRANSFERASE LIKE PROTEIN"/>
    <property type="match status" value="1"/>
</dbReference>
<dbReference type="InterPro" id="IPR052728">
    <property type="entry name" value="O2_lipid_transport_reg"/>
</dbReference>
<evidence type="ECO:0000313" key="4">
    <source>
        <dbReference type="Proteomes" id="UP001159042"/>
    </source>
</evidence>
<accession>A0AAV8V5L9</accession>
<feature type="transmembrane region" description="Helical" evidence="1">
    <location>
        <begin position="169"/>
        <end position="193"/>
    </location>
</feature>
<comment type="caution">
    <text evidence="3">The sequence shown here is derived from an EMBL/GenBank/DDBJ whole genome shotgun (WGS) entry which is preliminary data.</text>
</comment>
<feature type="transmembrane region" description="Helical" evidence="1">
    <location>
        <begin position="486"/>
        <end position="504"/>
    </location>
</feature>
<proteinExistence type="predicted"/>
<keyword evidence="1" id="KW-0812">Transmembrane</keyword>
<gene>
    <name evidence="3" type="ORF">NQ315_011233</name>
</gene>
<feature type="transmembrane region" description="Helical" evidence="1">
    <location>
        <begin position="357"/>
        <end position="374"/>
    </location>
</feature>
<dbReference type="Proteomes" id="UP001159042">
    <property type="component" value="Unassembled WGS sequence"/>
</dbReference>
<feature type="transmembrane region" description="Helical" evidence="1">
    <location>
        <begin position="386"/>
        <end position="410"/>
    </location>
</feature>
<evidence type="ECO:0000256" key="1">
    <source>
        <dbReference type="SAM" id="Phobius"/>
    </source>
</evidence>
<dbReference type="EMBL" id="JANEYG010000552">
    <property type="protein sequence ID" value="KAJ8909464.1"/>
    <property type="molecule type" value="Genomic_DNA"/>
</dbReference>
<feature type="domain" description="Acyltransferase 3" evidence="2">
    <location>
        <begin position="155"/>
        <end position="537"/>
    </location>
</feature>
<feature type="transmembrane region" description="Helical" evidence="1">
    <location>
        <begin position="278"/>
        <end position="298"/>
    </location>
</feature>
<dbReference type="InterPro" id="IPR002656">
    <property type="entry name" value="Acyl_transf_3_dom"/>
</dbReference>
<name>A0AAV8V5L9_9CUCU</name>
<reference evidence="3 4" key="1">
    <citation type="journal article" date="2023" name="Insect Mol. Biol.">
        <title>Genome sequencing provides insights into the evolution of gene families encoding plant cell wall-degrading enzymes in longhorned beetles.</title>
        <authorList>
            <person name="Shin N.R."/>
            <person name="Okamura Y."/>
            <person name="Kirsch R."/>
            <person name="Pauchet Y."/>
        </authorList>
    </citation>
    <scope>NUCLEOTIDE SEQUENCE [LARGE SCALE GENOMIC DNA]</scope>
    <source>
        <strain evidence="3">EAD_L_NR</strain>
    </source>
</reference>
<dbReference type="GO" id="GO:0016747">
    <property type="term" value="F:acyltransferase activity, transferring groups other than amino-acyl groups"/>
    <property type="evidence" value="ECO:0007669"/>
    <property type="project" value="InterPro"/>
</dbReference>
<dbReference type="PANTHER" id="PTHR11161">
    <property type="entry name" value="O-ACYLTRANSFERASE"/>
    <property type="match status" value="1"/>
</dbReference>
<organism evidence="3 4">
    <name type="scientific">Exocentrus adspersus</name>
    <dbReference type="NCBI Taxonomy" id="1586481"/>
    <lineage>
        <taxon>Eukaryota</taxon>
        <taxon>Metazoa</taxon>
        <taxon>Ecdysozoa</taxon>
        <taxon>Arthropoda</taxon>
        <taxon>Hexapoda</taxon>
        <taxon>Insecta</taxon>
        <taxon>Pterygota</taxon>
        <taxon>Neoptera</taxon>
        <taxon>Endopterygota</taxon>
        <taxon>Coleoptera</taxon>
        <taxon>Polyphaga</taxon>
        <taxon>Cucujiformia</taxon>
        <taxon>Chrysomeloidea</taxon>
        <taxon>Cerambycidae</taxon>
        <taxon>Lamiinae</taxon>
        <taxon>Acanthocinini</taxon>
        <taxon>Exocentrus</taxon>
    </lineage>
</organism>
<feature type="transmembrane region" description="Helical" evidence="1">
    <location>
        <begin position="213"/>
        <end position="234"/>
    </location>
</feature>
<feature type="transmembrane region" description="Helical" evidence="1">
    <location>
        <begin position="90"/>
        <end position="114"/>
    </location>
</feature>
<dbReference type="AlphaFoldDB" id="A0AAV8V5L9"/>
<dbReference type="Pfam" id="PF01757">
    <property type="entry name" value="Acyl_transf_3"/>
    <property type="match status" value="1"/>
</dbReference>
<keyword evidence="1" id="KW-0472">Membrane</keyword>
<evidence type="ECO:0000313" key="3">
    <source>
        <dbReference type="EMBL" id="KAJ8909464.1"/>
    </source>
</evidence>
<protein>
    <recommendedName>
        <fullName evidence="2">Acyltransferase 3 domain-containing protein</fullName>
    </recommendedName>
</protein>